<evidence type="ECO:0000313" key="2">
    <source>
        <dbReference type="Proteomes" id="UP001060085"/>
    </source>
</evidence>
<sequence>MGGIADDIALLDDPGEEYLVLTKGEIVRSSCPRARDLLDLIGCSSTIIIVGIFKDATYLADRCRGKQQIGNRDLSWMVDLALPSVVGYTGCLELKKEEQSRATNWGLIRQLTRDCMIAMNSYNWGGQRVKLKKAGVHNVYAISAMEARLTSVIEQKIGNLAGTSTSKNTKRSCFTIFVMGGIPIKSPQVWEDK</sequence>
<protein>
    <submittedName>
        <fullName evidence="1">Uncharacterized protein</fullName>
    </submittedName>
</protein>
<keyword evidence="2" id="KW-1185">Reference proteome</keyword>
<proteinExistence type="predicted"/>
<evidence type="ECO:0000313" key="1">
    <source>
        <dbReference type="EMBL" id="KAI5653406.1"/>
    </source>
</evidence>
<reference evidence="2" key="1">
    <citation type="journal article" date="2023" name="Nat. Plants">
        <title>Single-cell RNA sequencing provides a high-resolution roadmap for understanding the multicellular compartmentation of specialized metabolism.</title>
        <authorList>
            <person name="Sun S."/>
            <person name="Shen X."/>
            <person name="Li Y."/>
            <person name="Li Y."/>
            <person name="Wang S."/>
            <person name="Li R."/>
            <person name="Zhang H."/>
            <person name="Shen G."/>
            <person name="Guo B."/>
            <person name="Wei J."/>
            <person name="Xu J."/>
            <person name="St-Pierre B."/>
            <person name="Chen S."/>
            <person name="Sun C."/>
        </authorList>
    </citation>
    <scope>NUCLEOTIDE SEQUENCE [LARGE SCALE GENOMIC DNA]</scope>
</reference>
<name>A0ACB9ZYL0_CATRO</name>
<comment type="caution">
    <text evidence="1">The sequence shown here is derived from an EMBL/GenBank/DDBJ whole genome shotgun (WGS) entry which is preliminary data.</text>
</comment>
<dbReference type="Proteomes" id="UP001060085">
    <property type="component" value="Linkage Group LG07"/>
</dbReference>
<accession>A0ACB9ZYL0</accession>
<organism evidence="1 2">
    <name type="scientific">Catharanthus roseus</name>
    <name type="common">Madagascar periwinkle</name>
    <name type="synonym">Vinca rosea</name>
    <dbReference type="NCBI Taxonomy" id="4058"/>
    <lineage>
        <taxon>Eukaryota</taxon>
        <taxon>Viridiplantae</taxon>
        <taxon>Streptophyta</taxon>
        <taxon>Embryophyta</taxon>
        <taxon>Tracheophyta</taxon>
        <taxon>Spermatophyta</taxon>
        <taxon>Magnoliopsida</taxon>
        <taxon>eudicotyledons</taxon>
        <taxon>Gunneridae</taxon>
        <taxon>Pentapetalae</taxon>
        <taxon>asterids</taxon>
        <taxon>lamiids</taxon>
        <taxon>Gentianales</taxon>
        <taxon>Apocynaceae</taxon>
        <taxon>Rauvolfioideae</taxon>
        <taxon>Vinceae</taxon>
        <taxon>Catharanthinae</taxon>
        <taxon>Catharanthus</taxon>
    </lineage>
</organism>
<gene>
    <name evidence="1" type="ORF">M9H77_30593</name>
</gene>
<dbReference type="EMBL" id="CM044707">
    <property type="protein sequence ID" value="KAI5653406.1"/>
    <property type="molecule type" value="Genomic_DNA"/>
</dbReference>